<sequence length="130" mass="14782">MLHWPIWIHYRYNPNFPIEGENFFSLNRSGHRNDSECCFKLQTTAILDTCPKQLWPSGKVARSEDRRFETRFHSRSSVYGATRPPVGFARKFGGGCQSPLVSLSSDRGLKLRGPSPNSPRVASKRDVNLT</sequence>
<gene>
    <name evidence="2" type="ORF">AVEN_60601_1</name>
</gene>
<accession>A0A4Y2MUS9</accession>
<organism evidence="2 3">
    <name type="scientific">Araneus ventricosus</name>
    <name type="common">Orbweaver spider</name>
    <name type="synonym">Epeira ventricosa</name>
    <dbReference type="NCBI Taxonomy" id="182803"/>
    <lineage>
        <taxon>Eukaryota</taxon>
        <taxon>Metazoa</taxon>
        <taxon>Ecdysozoa</taxon>
        <taxon>Arthropoda</taxon>
        <taxon>Chelicerata</taxon>
        <taxon>Arachnida</taxon>
        <taxon>Araneae</taxon>
        <taxon>Araneomorphae</taxon>
        <taxon>Entelegynae</taxon>
        <taxon>Araneoidea</taxon>
        <taxon>Araneidae</taxon>
        <taxon>Araneus</taxon>
    </lineage>
</organism>
<reference evidence="2 3" key="1">
    <citation type="journal article" date="2019" name="Sci. Rep.">
        <title>Orb-weaving spider Araneus ventricosus genome elucidates the spidroin gene catalogue.</title>
        <authorList>
            <person name="Kono N."/>
            <person name="Nakamura H."/>
            <person name="Ohtoshi R."/>
            <person name="Moran D.A.P."/>
            <person name="Shinohara A."/>
            <person name="Yoshida Y."/>
            <person name="Fujiwara M."/>
            <person name="Mori M."/>
            <person name="Tomita M."/>
            <person name="Arakawa K."/>
        </authorList>
    </citation>
    <scope>NUCLEOTIDE SEQUENCE [LARGE SCALE GENOMIC DNA]</scope>
</reference>
<protein>
    <submittedName>
        <fullName evidence="2">Uncharacterized protein</fullName>
    </submittedName>
</protein>
<name>A0A4Y2MUS9_ARAVE</name>
<comment type="caution">
    <text evidence="2">The sequence shown here is derived from an EMBL/GenBank/DDBJ whole genome shotgun (WGS) entry which is preliminary data.</text>
</comment>
<evidence type="ECO:0000256" key="1">
    <source>
        <dbReference type="SAM" id="MobiDB-lite"/>
    </source>
</evidence>
<dbReference type="EMBL" id="BGPR01007796">
    <property type="protein sequence ID" value="GBN29567.1"/>
    <property type="molecule type" value="Genomic_DNA"/>
</dbReference>
<dbReference type="AlphaFoldDB" id="A0A4Y2MUS9"/>
<keyword evidence="3" id="KW-1185">Reference proteome</keyword>
<proteinExistence type="predicted"/>
<evidence type="ECO:0000313" key="2">
    <source>
        <dbReference type="EMBL" id="GBN29567.1"/>
    </source>
</evidence>
<evidence type="ECO:0000313" key="3">
    <source>
        <dbReference type="Proteomes" id="UP000499080"/>
    </source>
</evidence>
<feature type="region of interest" description="Disordered" evidence="1">
    <location>
        <begin position="105"/>
        <end position="130"/>
    </location>
</feature>
<dbReference type="Proteomes" id="UP000499080">
    <property type="component" value="Unassembled WGS sequence"/>
</dbReference>